<dbReference type="Proteomes" id="UP000800200">
    <property type="component" value="Unassembled WGS sequence"/>
</dbReference>
<dbReference type="Pfam" id="PF14529">
    <property type="entry name" value="Exo_endo_phos_2"/>
    <property type="match status" value="1"/>
</dbReference>
<dbReference type="InterPro" id="IPR005135">
    <property type="entry name" value="Endo/exonuclease/phosphatase"/>
</dbReference>
<dbReference type="OrthoDB" id="4226558at2759"/>
<evidence type="ECO:0000259" key="2">
    <source>
        <dbReference type="Pfam" id="PF14529"/>
    </source>
</evidence>
<sequence length="289" mass="32433">MSRLYSRANVEQRVGGASAPAEPQVRATTNPQMTWRWMDPKLGEKWFYTADPDICRITLQLLDGPVMVISLYSPPPGSISRPDLPLIEALLSEPPPTRTVIVGDFNIHHPAWGLPNVRLHKAADKLLQLAAAWNLQLITPPGSPTWTRKGCADSTIDLAWATCDLRVAYDGYAPFSGSDHLPQLIRIAGLSYEVRERPRLNWKMADFDQAKAEAAYLPQLGLLQTLEEMDRYTEAPTSELTRIANLVARPLRSGRSGRTWWNGRTRKAAERRKGWFSVHGSRNDQQMPG</sequence>
<keyword evidence="4" id="KW-1185">Reference proteome</keyword>
<accession>A0A6A6EVZ8</accession>
<dbReference type="InterPro" id="IPR036691">
    <property type="entry name" value="Endo/exonu/phosph_ase_sf"/>
</dbReference>
<dbReference type="AlphaFoldDB" id="A0A6A6EVZ8"/>
<gene>
    <name evidence="3" type="ORF">K469DRAFT_689290</name>
</gene>
<evidence type="ECO:0000313" key="3">
    <source>
        <dbReference type="EMBL" id="KAF2194270.1"/>
    </source>
</evidence>
<organism evidence="3 4">
    <name type="scientific">Zopfia rhizophila CBS 207.26</name>
    <dbReference type="NCBI Taxonomy" id="1314779"/>
    <lineage>
        <taxon>Eukaryota</taxon>
        <taxon>Fungi</taxon>
        <taxon>Dikarya</taxon>
        <taxon>Ascomycota</taxon>
        <taxon>Pezizomycotina</taxon>
        <taxon>Dothideomycetes</taxon>
        <taxon>Dothideomycetes incertae sedis</taxon>
        <taxon>Zopfiaceae</taxon>
        <taxon>Zopfia</taxon>
    </lineage>
</organism>
<name>A0A6A6EVZ8_9PEZI</name>
<feature type="domain" description="Endonuclease/exonuclease/phosphatase" evidence="2">
    <location>
        <begin position="67"/>
        <end position="182"/>
    </location>
</feature>
<feature type="region of interest" description="Disordered" evidence="1">
    <location>
        <begin position="1"/>
        <end position="30"/>
    </location>
</feature>
<protein>
    <recommendedName>
        <fullName evidence="2">Endonuclease/exonuclease/phosphatase domain-containing protein</fullName>
    </recommendedName>
</protein>
<dbReference type="EMBL" id="ML994612">
    <property type="protein sequence ID" value="KAF2194270.1"/>
    <property type="molecule type" value="Genomic_DNA"/>
</dbReference>
<evidence type="ECO:0000256" key="1">
    <source>
        <dbReference type="SAM" id="MobiDB-lite"/>
    </source>
</evidence>
<dbReference type="GO" id="GO:0003824">
    <property type="term" value="F:catalytic activity"/>
    <property type="evidence" value="ECO:0007669"/>
    <property type="project" value="InterPro"/>
</dbReference>
<proteinExistence type="predicted"/>
<evidence type="ECO:0000313" key="4">
    <source>
        <dbReference type="Proteomes" id="UP000800200"/>
    </source>
</evidence>
<dbReference type="Gene3D" id="3.60.10.10">
    <property type="entry name" value="Endonuclease/exonuclease/phosphatase"/>
    <property type="match status" value="1"/>
</dbReference>
<reference evidence="3" key="1">
    <citation type="journal article" date="2020" name="Stud. Mycol.">
        <title>101 Dothideomycetes genomes: a test case for predicting lifestyles and emergence of pathogens.</title>
        <authorList>
            <person name="Haridas S."/>
            <person name="Albert R."/>
            <person name="Binder M."/>
            <person name="Bloem J."/>
            <person name="Labutti K."/>
            <person name="Salamov A."/>
            <person name="Andreopoulos B."/>
            <person name="Baker S."/>
            <person name="Barry K."/>
            <person name="Bills G."/>
            <person name="Bluhm B."/>
            <person name="Cannon C."/>
            <person name="Castanera R."/>
            <person name="Culley D."/>
            <person name="Daum C."/>
            <person name="Ezra D."/>
            <person name="Gonzalez J."/>
            <person name="Henrissat B."/>
            <person name="Kuo A."/>
            <person name="Liang C."/>
            <person name="Lipzen A."/>
            <person name="Lutzoni F."/>
            <person name="Magnuson J."/>
            <person name="Mondo S."/>
            <person name="Nolan M."/>
            <person name="Ohm R."/>
            <person name="Pangilinan J."/>
            <person name="Park H.-J."/>
            <person name="Ramirez L."/>
            <person name="Alfaro M."/>
            <person name="Sun H."/>
            <person name="Tritt A."/>
            <person name="Yoshinaga Y."/>
            <person name="Zwiers L.-H."/>
            <person name="Turgeon B."/>
            <person name="Goodwin S."/>
            <person name="Spatafora J."/>
            <person name="Crous P."/>
            <person name="Grigoriev I."/>
        </authorList>
    </citation>
    <scope>NUCLEOTIDE SEQUENCE</scope>
    <source>
        <strain evidence="3">CBS 207.26</strain>
    </source>
</reference>
<dbReference type="SUPFAM" id="SSF56219">
    <property type="entry name" value="DNase I-like"/>
    <property type="match status" value="1"/>
</dbReference>